<accession>A0ACB8VN51</accession>
<sequence>MLHLSHTLLSPHPSCTFIHPKQGIHIHNPSLLQHFNLKPSPGTLLNPKPSSNNSLNPRPGRHPMPGPWPNYRLSRSPESQPNPSLNCSPGPLLKHSLNPRPGPKPKHNLNPSPGPQPKHNLNPSPGPQPSLNLTCNPGIKCSPNSRRGTHRNTNSRLNTDHNPESLSPSLGQPSPSPKHNHNFSGFKYSRTPTLSSPGPMCSNSPPTDHLPPYLGPTWSLLSRTRANSPKI</sequence>
<name>A0ACB8VN51_9TELE</name>
<proteinExistence type="predicted"/>
<comment type="caution">
    <text evidence="1">The sequence shown here is derived from an EMBL/GenBank/DDBJ whole genome shotgun (WGS) entry which is preliminary data.</text>
</comment>
<keyword evidence="2" id="KW-1185">Reference proteome</keyword>
<reference evidence="1" key="1">
    <citation type="submission" date="2022-04" db="EMBL/GenBank/DDBJ databases">
        <title>Jade perch genome.</title>
        <authorList>
            <person name="Chao B."/>
        </authorList>
    </citation>
    <scope>NUCLEOTIDE SEQUENCE</scope>
    <source>
        <strain evidence="1">CB-2022</strain>
    </source>
</reference>
<dbReference type="EMBL" id="CM041549">
    <property type="protein sequence ID" value="KAI3357047.1"/>
    <property type="molecule type" value="Genomic_DNA"/>
</dbReference>
<evidence type="ECO:0000313" key="1">
    <source>
        <dbReference type="EMBL" id="KAI3357047.1"/>
    </source>
</evidence>
<dbReference type="Proteomes" id="UP000831701">
    <property type="component" value="Chromosome 19"/>
</dbReference>
<gene>
    <name evidence="1" type="ORF">L3Q82_003678</name>
</gene>
<protein>
    <submittedName>
        <fullName evidence="1">Uncharacterized protein</fullName>
    </submittedName>
</protein>
<evidence type="ECO:0000313" key="2">
    <source>
        <dbReference type="Proteomes" id="UP000831701"/>
    </source>
</evidence>
<organism evidence="1 2">
    <name type="scientific">Scortum barcoo</name>
    <name type="common">barcoo grunter</name>
    <dbReference type="NCBI Taxonomy" id="214431"/>
    <lineage>
        <taxon>Eukaryota</taxon>
        <taxon>Metazoa</taxon>
        <taxon>Chordata</taxon>
        <taxon>Craniata</taxon>
        <taxon>Vertebrata</taxon>
        <taxon>Euteleostomi</taxon>
        <taxon>Actinopterygii</taxon>
        <taxon>Neopterygii</taxon>
        <taxon>Teleostei</taxon>
        <taxon>Neoteleostei</taxon>
        <taxon>Acanthomorphata</taxon>
        <taxon>Eupercaria</taxon>
        <taxon>Centrarchiformes</taxon>
        <taxon>Terapontoidei</taxon>
        <taxon>Terapontidae</taxon>
        <taxon>Scortum</taxon>
    </lineage>
</organism>